<dbReference type="Pfam" id="PF23202">
    <property type="entry name" value="PAH_ZNF598"/>
    <property type="match status" value="1"/>
</dbReference>
<dbReference type="OrthoDB" id="119579at2759"/>
<dbReference type="AlphaFoldDB" id="A0A1V9Z1G0"/>
<proteinExistence type="predicted"/>
<evidence type="ECO:0000259" key="1">
    <source>
        <dbReference type="Pfam" id="PF23202"/>
    </source>
</evidence>
<organism evidence="2 3">
    <name type="scientific">Thraustotheca clavata</name>
    <dbReference type="NCBI Taxonomy" id="74557"/>
    <lineage>
        <taxon>Eukaryota</taxon>
        <taxon>Sar</taxon>
        <taxon>Stramenopiles</taxon>
        <taxon>Oomycota</taxon>
        <taxon>Saprolegniomycetes</taxon>
        <taxon>Saprolegniales</taxon>
        <taxon>Achlyaceae</taxon>
        <taxon>Thraustotheca</taxon>
    </lineage>
</organism>
<accession>A0A1V9Z1G0</accession>
<protein>
    <recommendedName>
        <fullName evidence="1">ZNF598/HEL2 PAH domain-containing protein</fullName>
    </recommendedName>
</protein>
<dbReference type="InterPro" id="IPR057634">
    <property type="entry name" value="PAH_ZNF598/HEL2"/>
</dbReference>
<sequence length="172" mass="19826">MDVRNEDEEMVHQGEIRMQMNSAYAHDRDRIDISSQDPTSGSENVEYYGLGVLLHPFTSVPPVPPLESLECVYNEEAIMLQKLIFRAFKMCTNKNKLKFEEFKINSRLYGNGFMDAHEYLDALAADIGSIETLVLSPCMLRLQPDRMKKQTLWLALRAYRATHLHAMEAQIQ</sequence>
<name>A0A1V9Z1G0_9STRA</name>
<dbReference type="EMBL" id="JNBS01002382">
    <property type="protein sequence ID" value="OQR91856.1"/>
    <property type="molecule type" value="Genomic_DNA"/>
</dbReference>
<evidence type="ECO:0000313" key="3">
    <source>
        <dbReference type="Proteomes" id="UP000243217"/>
    </source>
</evidence>
<dbReference type="Proteomes" id="UP000243217">
    <property type="component" value="Unassembled WGS sequence"/>
</dbReference>
<reference evidence="2 3" key="1">
    <citation type="journal article" date="2014" name="Genome Biol. Evol.">
        <title>The secreted proteins of Achlya hypogyna and Thraustotheca clavata identify the ancestral oomycete secretome and reveal gene acquisitions by horizontal gene transfer.</title>
        <authorList>
            <person name="Misner I."/>
            <person name="Blouin N."/>
            <person name="Leonard G."/>
            <person name="Richards T.A."/>
            <person name="Lane C.E."/>
        </authorList>
    </citation>
    <scope>NUCLEOTIDE SEQUENCE [LARGE SCALE GENOMIC DNA]</scope>
    <source>
        <strain evidence="2 3">ATCC 34112</strain>
    </source>
</reference>
<feature type="domain" description="ZNF598/HEL2 PAH" evidence="1">
    <location>
        <begin position="88"/>
        <end position="157"/>
    </location>
</feature>
<keyword evidence="3" id="KW-1185">Reference proteome</keyword>
<comment type="caution">
    <text evidence="2">The sequence shown here is derived from an EMBL/GenBank/DDBJ whole genome shotgun (WGS) entry which is preliminary data.</text>
</comment>
<gene>
    <name evidence="2" type="ORF">THRCLA_08856</name>
</gene>
<evidence type="ECO:0000313" key="2">
    <source>
        <dbReference type="EMBL" id="OQR91856.1"/>
    </source>
</evidence>